<gene>
    <name evidence="2" type="ORF">IT774_13545</name>
</gene>
<dbReference type="AlphaFoldDB" id="A0A7S9DXL6"/>
<dbReference type="PANTHER" id="PTHR45947:SF3">
    <property type="entry name" value="SULFOQUINOVOSYL TRANSFERASE SQD2"/>
    <property type="match status" value="1"/>
</dbReference>
<dbReference type="CDD" id="cd03801">
    <property type="entry name" value="GT4_PimA-like"/>
    <property type="match status" value="1"/>
</dbReference>
<evidence type="ECO:0000313" key="2">
    <source>
        <dbReference type="EMBL" id="QPG05140.1"/>
    </source>
</evidence>
<dbReference type="Gene3D" id="3.40.50.2000">
    <property type="entry name" value="Glycogen Phosphorylase B"/>
    <property type="match status" value="2"/>
</dbReference>
<evidence type="ECO:0000259" key="1">
    <source>
        <dbReference type="Pfam" id="PF00534"/>
    </source>
</evidence>
<proteinExistence type="predicted"/>
<feature type="domain" description="Glycosyl transferase family 1" evidence="1">
    <location>
        <begin position="195"/>
        <end position="342"/>
    </location>
</feature>
<dbReference type="PANTHER" id="PTHR45947">
    <property type="entry name" value="SULFOQUINOVOSYL TRANSFERASE SQD2"/>
    <property type="match status" value="1"/>
</dbReference>
<evidence type="ECO:0000313" key="3">
    <source>
        <dbReference type="Proteomes" id="UP000595095"/>
    </source>
</evidence>
<dbReference type="EMBL" id="CP064795">
    <property type="protein sequence ID" value="QPG05140.1"/>
    <property type="molecule type" value="Genomic_DNA"/>
</dbReference>
<dbReference type="InterPro" id="IPR001296">
    <property type="entry name" value="Glyco_trans_1"/>
</dbReference>
<sequence>MKEGKAIRIDVYHNILWAGYKNKVFENLFKKATNFDVKVSVIQIARSEIIRKGMEQDSFKGINYPYELLFDDYYEDVPKLKKVIKLVNKIYKSNANIVILPGYHKLEYWFMLFAAFVKRQSIYVFCDSTELDKPEVLIKEIAKKIFFLFVNGVFAYGEASARYISKYISKDKITYPISAAVEFDTGLDKREVIKRKSEGLYNRKNLLYVGRISKEKNLASLMSWCKTNTYFENNWRLVVVGEGDERASLEKQYSSENIVFKGARKQKEIAECLLDATILILPSTSEPWGLVVNEAYYNYCPAIISTYCGCYLDLVIKEEKQSLNPCNMEKLETKLKLITASKVDYEELCVAVRNKIEYYSPGKAAERILTRVLSEE</sequence>
<dbReference type="GO" id="GO:0016757">
    <property type="term" value="F:glycosyltransferase activity"/>
    <property type="evidence" value="ECO:0007669"/>
    <property type="project" value="InterPro"/>
</dbReference>
<dbReference type="KEGG" id="smaa:IT774_13545"/>
<dbReference type="RefSeq" id="WP_195810231.1">
    <property type="nucleotide sequence ID" value="NZ_CP064795.1"/>
</dbReference>
<reference evidence="2 3" key="1">
    <citation type="submission" date="2020-11" db="EMBL/GenBank/DDBJ databases">
        <title>Complete genome sequence for Salinimonas sp. strain G2-b.</title>
        <authorList>
            <person name="Park S.-J."/>
        </authorList>
    </citation>
    <scope>NUCLEOTIDE SEQUENCE [LARGE SCALE GENOMIC DNA]</scope>
    <source>
        <strain evidence="2 3">G2-b</strain>
    </source>
</reference>
<dbReference type="SUPFAM" id="SSF53756">
    <property type="entry name" value="UDP-Glycosyltransferase/glycogen phosphorylase"/>
    <property type="match status" value="1"/>
</dbReference>
<protein>
    <submittedName>
        <fullName evidence="2">Glycosyltransferase family 4 protein</fullName>
    </submittedName>
</protein>
<dbReference type="InterPro" id="IPR050194">
    <property type="entry name" value="Glycosyltransferase_grp1"/>
</dbReference>
<keyword evidence="2" id="KW-0808">Transferase</keyword>
<dbReference type="Proteomes" id="UP000595095">
    <property type="component" value="Chromosome"/>
</dbReference>
<keyword evidence="3" id="KW-1185">Reference proteome</keyword>
<organism evidence="2 3">
    <name type="scientific">Salinimonas marina</name>
    <dbReference type="NCBI Taxonomy" id="2785918"/>
    <lineage>
        <taxon>Bacteria</taxon>
        <taxon>Pseudomonadati</taxon>
        <taxon>Pseudomonadota</taxon>
        <taxon>Gammaproteobacteria</taxon>
        <taxon>Alteromonadales</taxon>
        <taxon>Alteromonadaceae</taxon>
        <taxon>Alteromonas/Salinimonas group</taxon>
        <taxon>Salinimonas</taxon>
    </lineage>
</organism>
<dbReference type="Pfam" id="PF00534">
    <property type="entry name" value="Glycos_transf_1"/>
    <property type="match status" value="1"/>
</dbReference>
<accession>A0A7S9DXL6</accession>
<name>A0A7S9DXL6_9ALTE</name>